<feature type="repeat" description="RCC1" evidence="2">
    <location>
        <begin position="361"/>
        <end position="413"/>
    </location>
</feature>
<dbReference type="Gene3D" id="2.130.10.30">
    <property type="entry name" value="Regulator of chromosome condensation 1/beta-lactamase-inhibitor protein II"/>
    <property type="match status" value="2"/>
</dbReference>
<feature type="repeat" description="RCC1" evidence="2">
    <location>
        <begin position="502"/>
        <end position="537"/>
    </location>
</feature>
<dbReference type="InterPro" id="IPR051210">
    <property type="entry name" value="Ub_ligase/GEF_domain"/>
</dbReference>
<evidence type="ECO:0000313" key="4">
    <source>
        <dbReference type="EMBL" id="KAG0526337.1"/>
    </source>
</evidence>
<proteinExistence type="predicted"/>
<evidence type="ECO:0000313" key="5">
    <source>
        <dbReference type="Proteomes" id="UP000807115"/>
    </source>
</evidence>
<gene>
    <name evidence="4" type="ORF">BDA96_06G137400</name>
</gene>
<dbReference type="AlphaFoldDB" id="A0A921QRC3"/>
<dbReference type="EMBL" id="CM027685">
    <property type="protein sequence ID" value="KAG0526337.1"/>
    <property type="molecule type" value="Genomic_DNA"/>
</dbReference>
<dbReference type="SUPFAM" id="SSF50985">
    <property type="entry name" value="RCC1/BLIP-II"/>
    <property type="match status" value="2"/>
</dbReference>
<sequence>MDATESKASVVIKFHNIVNETTSHFCPSLQQIPLTVNPSILLHVLSSYGLEPKDLAALEATCKFFRSPANFEPDGTLSLPDIAAYDTCCQKDILKSMKNEEKERLKQRCGGSWKLVLMYLLIGEKNYHRGKSQVVAGPEHSIVVTAKGDVYSFGANSSGQLGLGNTEGQCKPCLIRSLQGIRITQAAVGSRRTMLVSDTGSVYVFGQDSFAGLESAGAYTSSPKVVESLKGIFVVQASVGGYFSAVLSREGQVYTFCWGRDARLGHRSNPTDLEPCLLSGPLEHALVVQIAAGNCYLLMLAYQPTGMSVYSIGCGEGGKLGHGCEEKLRIPRMIKHFQTLKAKPVSVSAGAFHCTVLTSDGRVFTWGRNPNGCLGHGDRQHYTIFPTAVASLARVKARYVSAGFRSTFVVSDNGHVYSFGCDHSDNLGVEDDRIPNLVRLFQEDEDGVEVEDDADDGIPNLATRIVAVDGKVVQISATNTWDWVDNYKNKDGSHTLVLTESGRVYSLGAGSKGQLGVKLAEGQKTRPAPRCVGIDLA</sequence>
<organism evidence="4 5">
    <name type="scientific">Sorghum bicolor</name>
    <name type="common">Sorghum</name>
    <name type="synonym">Sorghum vulgare</name>
    <dbReference type="NCBI Taxonomy" id="4558"/>
    <lineage>
        <taxon>Eukaryota</taxon>
        <taxon>Viridiplantae</taxon>
        <taxon>Streptophyta</taxon>
        <taxon>Embryophyta</taxon>
        <taxon>Tracheophyta</taxon>
        <taxon>Spermatophyta</taxon>
        <taxon>Magnoliopsida</taxon>
        <taxon>Liliopsida</taxon>
        <taxon>Poales</taxon>
        <taxon>Poaceae</taxon>
        <taxon>PACMAD clade</taxon>
        <taxon>Panicoideae</taxon>
        <taxon>Andropogonodae</taxon>
        <taxon>Andropogoneae</taxon>
        <taxon>Sorghinae</taxon>
        <taxon>Sorghum</taxon>
    </lineage>
</organism>
<feature type="repeat" description="RCC1" evidence="2">
    <location>
        <begin position="148"/>
        <end position="199"/>
    </location>
</feature>
<dbReference type="PROSITE" id="PS50012">
    <property type="entry name" value="RCC1_3"/>
    <property type="match status" value="6"/>
</dbReference>
<protein>
    <recommendedName>
        <fullName evidence="3">RCC1-like domain-containing protein</fullName>
    </recommendedName>
</protein>
<dbReference type="InterPro" id="IPR000408">
    <property type="entry name" value="Reg_chr_condens"/>
</dbReference>
<dbReference type="Proteomes" id="UP000807115">
    <property type="component" value="Chromosome 6"/>
</dbReference>
<name>A0A921QRC3_SORBI</name>
<dbReference type="Pfam" id="PF25390">
    <property type="entry name" value="WD40_RLD"/>
    <property type="match status" value="1"/>
</dbReference>
<feature type="repeat" description="RCC1" evidence="2">
    <location>
        <begin position="251"/>
        <end position="303"/>
    </location>
</feature>
<reference evidence="4" key="2">
    <citation type="submission" date="2020-10" db="EMBL/GenBank/DDBJ databases">
        <authorList>
            <person name="Cooper E.A."/>
            <person name="Brenton Z.W."/>
            <person name="Flinn B.S."/>
            <person name="Jenkins J."/>
            <person name="Shu S."/>
            <person name="Flowers D."/>
            <person name="Luo F."/>
            <person name="Wang Y."/>
            <person name="Xia P."/>
            <person name="Barry K."/>
            <person name="Daum C."/>
            <person name="Lipzen A."/>
            <person name="Yoshinaga Y."/>
            <person name="Schmutz J."/>
            <person name="Saski C."/>
            <person name="Vermerris W."/>
            <person name="Kresovich S."/>
        </authorList>
    </citation>
    <scope>NUCLEOTIDE SEQUENCE</scope>
</reference>
<dbReference type="PANTHER" id="PTHR22870:SF198">
    <property type="entry name" value="F-BOX DOMAIN-CONTAINING PROTEIN"/>
    <property type="match status" value="1"/>
</dbReference>
<accession>A0A921QRC3</accession>
<comment type="caution">
    <text evidence="4">The sequence shown here is derived from an EMBL/GenBank/DDBJ whole genome shotgun (WGS) entry which is preliminary data.</text>
</comment>
<keyword evidence="1" id="KW-0677">Repeat</keyword>
<dbReference type="PRINTS" id="PR00633">
    <property type="entry name" value="RCCNDNSATION"/>
</dbReference>
<dbReference type="PANTHER" id="PTHR22870">
    <property type="entry name" value="REGULATOR OF CHROMOSOME CONDENSATION"/>
    <property type="match status" value="1"/>
</dbReference>
<feature type="domain" description="RCC1-like" evidence="3">
    <location>
        <begin position="132"/>
        <end position="439"/>
    </location>
</feature>
<feature type="repeat" description="RCC1" evidence="2">
    <location>
        <begin position="200"/>
        <end position="250"/>
    </location>
</feature>
<feature type="repeat" description="RCC1" evidence="2">
    <location>
        <begin position="307"/>
        <end position="360"/>
    </location>
</feature>
<dbReference type="InterPro" id="IPR009091">
    <property type="entry name" value="RCC1/BLIP-II"/>
</dbReference>
<dbReference type="InterPro" id="IPR058923">
    <property type="entry name" value="RCC1-like_dom"/>
</dbReference>
<evidence type="ECO:0000256" key="2">
    <source>
        <dbReference type="PROSITE-ProRule" id="PRU00235"/>
    </source>
</evidence>
<reference evidence="4" key="1">
    <citation type="journal article" date="2019" name="BMC Genomics">
        <title>A new reference genome for Sorghum bicolor reveals high levels of sequence similarity between sweet and grain genotypes: implications for the genetics of sugar metabolism.</title>
        <authorList>
            <person name="Cooper E.A."/>
            <person name="Brenton Z.W."/>
            <person name="Flinn B.S."/>
            <person name="Jenkins J."/>
            <person name="Shu S."/>
            <person name="Flowers D."/>
            <person name="Luo F."/>
            <person name="Wang Y."/>
            <person name="Xia P."/>
            <person name="Barry K."/>
            <person name="Daum C."/>
            <person name="Lipzen A."/>
            <person name="Yoshinaga Y."/>
            <person name="Schmutz J."/>
            <person name="Saski C."/>
            <person name="Vermerris W."/>
            <person name="Kresovich S."/>
        </authorList>
    </citation>
    <scope>NUCLEOTIDE SEQUENCE</scope>
</reference>
<evidence type="ECO:0000259" key="3">
    <source>
        <dbReference type="Pfam" id="PF25390"/>
    </source>
</evidence>
<evidence type="ECO:0000256" key="1">
    <source>
        <dbReference type="ARBA" id="ARBA00022737"/>
    </source>
</evidence>